<feature type="compositionally biased region" description="Polar residues" evidence="1">
    <location>
        <begin position="14"/>
        <end position="25"/>
    </location>
</feature>
<dbReference type="Gene3D" id="3.30.470.20">
    <property type="entry name" value="ATP-grasp fold, B domain"/>
    <property type="match status" value="1"/>
</dbReference>
<dbReference type="PANTHER" id="PTHR46069:SF1">
    <property type="entry name" value="CHROMOSOME UNDETERMINED SCAFFOLD_125, WHOLE GENOME SHOTGUN SEQUENCE"/>
    <property type="match status" value="1"/>
</dbReference>
<feature type="region of interest" description="Disordered" evidence="1">
    <location>
        <begin position="1334"/>
        <end position="1421"/>
    </location>
</feature>
<dbReference type="PANTHER" id="PTHR46069">
    <property type="entry name" value="TUBULIN TYROSINE LIGASE"/>
    <property type="match status" value="1"/>
</dbReference>
<feature type="region of interest" description="Disordered" evidence="1">
    <location>
        <begin position="139"/>
        <end position="167"/>
    </location>
</feature>
<sequence length="1494" mass="165479">MGNKKKSKHNKNSTVNPEKTPTGQAPPSLMNPKPTDKPLVALGQTASVTARGPAAQSEMGSNPHSTNLVPQHASVIIRKQVTMASPPQKVGGITGGKAVRLHSGIGNGSRINLQAAEKEESPEQRMGAGKEAMITPVRGNNAHTLNTGSGESNGNQNPNNSAPKQPTAFEQFLGTPTKVGNIIYGSTQSKKTSPPQQAHLDLSSIDNPNLYPHQLILASKQPLPYYNAQRPSTSGNPLIEDSPTINKSLIPLAINTAKKMQQLHQGGGTQGILANGKAVVDQRFKYAAAAMNMGSGIIGTNGQTIMVSNNNTSPLKTSTVKTHQYHLAPQYQQEVSPLVPKNHQFQHILLTQQQQMITMPSNTKSSEGSRLSHVNTQNQQNVGISGLLNMTKQRGLISNAQNPGRPAQQPSQGASQITSTALGSQATRSQSSQKYQSSQLYSQGQSILSANGKLIASTNDAQVIRASKASLNLVAESFTNSLLYNSVERNARTHMNTLIPVAPPSLEKPGFSIKPNYQTLGKPAVIPFQNDLHREPKNLEHQQIQKAYFQQQPLNKGASTNATNLTHPAYLNNYIPGMPGQQQQRVAPIGNPQQLMGGAQRHIIASNLVLQQGARPFQPNPRGQQVATTVGVLGGAGIGGYYYYDMPVAINGKQMMGNSQVNSYAKQDRNNIKKGGSTGGLLVAQNSYPGGGGVPGEYNSGFLIHYDYNHYAHPSTHVQYVDNESTKTTLLQELLDRDSHQQALLEKQFYSTASAMGDPQPQVRQSISSIPTKKVSKIPFANAYVGDCYKFIVVPGNNSGLIRRALERREWWIEIPPVHSMYNFKWQPVSSGIKFERLGPVRPKPGELGSTGPSSAIASASAAQSIPESGLLGGEQSGPDQMGVKQMVNHLEFHQTISEKASLFNELSRHCDALKENVFDLMVPITFYVEVHELDKPQVYNQTLQPFITFYQTLEEARDKVKGIKDYVRENRKGNDNDEGSGDGKDSGKNSREKEFINQLNNIASGKDSQALGGGAVNKVTKFKTFNFEKRTHTKYSFPLCHFDGFNLWLLKPTHLNRGRGIHVFRDLDTLHKLIKEYCQGKDEEVKVAPKKEKDVTGSPQQQDDDTLGEEDTPTDPQPNNKKSPSKKKPTNNAYKIKHNTFIIQKYIERPLLIFNRKFDIRVWVLVDQDHDLYVFKEGYLRTSSSEFKVDLQNIDDQYVHLTNNAVQKYSENYGSFEDGNQLSYKRLQQIMTEQYPDCGVSVYDHIVPQMKELIVKSMSAVRKKLDPYKRKHTFEMFGYDFILDEDFNVWLIEVNTNPCIEESSNLLKMLIPRMIEDMLRITVDRAFPKIKKGGNVNGKGNAGNITAKKGNSSLAASPAKNFKTPAKLQPTAYQPLDKIPEETTAEGKQEAPQEAPTEDPPKSASPMKRNNVTIPPNNRIHPVEGYSDHENMWEKVWNLEKTDTPVMKNLNHRSEFLFYVNDSKQFKVKKSPHYRKIIKEIERQSAQQAGEQQ</sequence>
<evidence type="ECO:0000313" key="2">
    <source>
        <dbReference type="EMBL" id="TNV86801.1"/>
    </source>
</evidence>
<feature type="compositionally biased region" description="Basic residues" evidence="1">
    <location>
        <begin position="1"/>
        <end position="11"/>
    </location>
</feature>
<proteinExistence type="predicted"/>
<dbReference type="InterPro" id="IPR004344">
    <property type="entry name" value="TTL/TTLL_fam"/>
</dbReference>
<feature type="compositionally biased region" description="Polar residues" evidence="1">
    <location>
        <begin position="141"/>
        <end position="164"/>
    </location>
</feature>
<accession>A0A8J8P787</accession>
<feature type="compositionally biased region" description="Acidic residues" evidence="1">
    <location>
        <begin position="1103"/>
        <end position="1114"/>
    </location>
</feature>
<dbReference type="Proteomes" id="UP000785679">
    <property type="component" value="Unassembled WGS sequence"/>
</dbReference>
<feature type="region of interest" description="Disordered" evidence="1">
    <location>
        <begin position="1086"/>
        <end position="1132"/>
    </location>
</feature>
<dbReference type="PROSITE" id="PS51221">
    <property type="entry name" value="TTL"/>
    <property type="match status" value="1"/>
</dbReference>
<evidence type="ECO:0000313" key="3">
    <source>
        <dbReference type="Proteomes" id="UP000785679"/>
    </source>
</evidence>
<feature type="region of interest" description="Disordered" evidence="1">
    <location>
        <begin position="968"/>
        <end position="991"/>
    </location>
</feature>
<feature type="region of interest" description="Disordered" evidence="1">
    <location>
        <begin position="1"/>
        <end position="67"/>
    </location>
</feature>
<dbReference type="Pfam" id="PF03133">
    <property type="entry name" value="TTL"/>
    <property type="match status" value="1"/>
</dbReference>
<name>A0A8J8P787_HALGN</name>
<comment type="caution">
    <text evidence="2">The sequence shown here is derived from an EMBL/GenBank/DDBJ whole genome shotgun (WGS) entry which is preliminary data.</text>
</comment>
<dbReference type="OrthoDB" id="202825at2759"/>
<feature type="region of interest" description="Disordered" evidence="1">
    <location>
        <begin position="397"/>
        <end position="437"/>
    </location>
</feature>
<feature type="region of interest" description="Disordered" evidence="1">
    <location>
        <begin position="358"/>
        <end position="382"/>
    </location>
</feature>
<gene>
    <name evidence="2" type="ORF">FGO68_gene2651</name>
</gene>
<evidence type="ECO:0000256" key="1">
    <source>
        <dbReference type="SAM" id="MobiDB-lite"/>
    </source>
</evidence>
<feature type="compositionally biased region" description="Polar residues" evidence="1">
    <location>
        <begin position="397"/>
        <end position="428"/>
    </location>
</feature>
<feature type="region of interest" description="Disordered" evidence="1">
    <location>
        <begin position="840"/>
        <end position="859"/>
    </location>
</feature>
<evidence type="ECO:0008006" key="4">
    <source>
        <dbReference type="Google" id="ProtNLM"/>
    </source>
</evidence>
<keyword evidence="3" id="KW-1185">Reference proteome</keyword>
<dbReference type="EMBL" id="RRYP01000826">
    <property type="protein sequence ID" value="TNV86801.1"/>
    <property type="molecule type" value="Genomic_DNA"/>
</dbReference>
<feature type="compositionally biased region" description="Basic and acidic residues" evidence="1">
    <location>
        <begin position="1086"/>
        <end position="1096"/>
    </location>
</feature>
<protein>
    <recommendedName>
        <fullName evidence="4">Tubulin-tyrosine ligase family protein</fullName>
    </recommendedName>
</protein>
<organism evidence="2 3">
    <name type="scientific">Halteria grandinella</name>
    <dbReference type="NCBI Taxonomy" id="5974"/>
    <lineage>
        <taxon>Eukaryota</taxon>
        <taxon>Sar</taxon>
        <taxon>Alveolata</taxon>
        <taxon>Ciliophora</taxon>
        <taxon>Intramacronucleata</taxon>
        <taxon>Spirotrichea</taxon>
        <taxon>Stichotrichia</taxon>
        <taxon>Sporadotrichida</taxon>
        <taxon>Halteriidae</taxon>
        <taxon>Halteria</taxon>
    </lineage>
</organism>
<feature type="compositionally biased region" description="Polar residues" evidence="1">
    <location>
        <begin position="360"/>
        <end position="382"/>
    </location>
</feature>
<dbReference type="SUPFAM" id="SSF56059">
    <property type="entry name" value="Glutathione synthetase ATP-binding domain-like"/>
    <property type="match status" value="1"/>
</dbReference>
<feature type="compositionally biased region" description="Basic and acidic residues" evidence="1">
    <location>
        <begin position="1379"/>
        <end position="1392"/>
    </location>
</feature>
<reference evidence="2" key="1">
    <citation type="submission" date="2019-06" db="EMBL/GenBank/DDBJ databases">
        <authorList>
            <person name="Zheng W."/>
        </authorList>
    </citation>
    <scope>NUCLEOTIDE SEQUENCE</scope>
    <source>
        <strain evidence="2">QDHG01</strain>
    </source>
</reference>
<feature type="compositionally biased region" description="Polar residues" evidence="1">
    <location>
        <begin position="58"/>
        <end position="67"/>
    </location>
</feature>